<evidence type="ECO:0000256" key="5">
    <source>
        <dbReference type="ARBA" id="ARBA00022630"/>
    </source>
</evidence>
<dbReference type="PANTHER" id="PTHR21085:SF0">
    <property type="entry name" value="CHORISMATE SYNTHASE"/>
    <property type="match status" value="1"/>
</dbReference>
<feature type="binding site" evidence="11">
    <location>
        <position position="324"/>
    </location>
    <ligand>
        <name>FMN</name>
        <dbReference type="ChEBI" id="CHEBI:58210"/>
    </ligand>
</feature>
<dbReference type="PANTHER" id="PTHR21085">
    <property type="entry name" value="CHORISMATE SYNTHASE"/>
    <property type="match status" value="1"/>
</dbReference>
<keyword evidence="10 11" id="KW-0456">Lyase</keyword>
<comment type="caution">
    <text evidence="11">Lacks conserved residue(s) required for the propagation of feature annotation.</text>
</comment>
<keyword evidence="9 11" id="KW-0057">Aromatic amino acid biosynthesis</keyword>
<dbReference type="InterPro" id="IPR000453">
    <property type="entry name" value="Chorismate_synth"/>
</dbReference>
<dbReference type="SUPFAM" id="SSF103263">
    <property type="entry name" value="Chorismate synthase, AroC"/>
    <property type="match status" value="1"/>
</dbReference>
<dbReference type="NCBIfam" id="TIGR00033">
    <property type="entry name" value="aroC"/>
    <property type="match status" value="1"/>
</dbReference>
<dbReference type="HAMAP" id="MF_00300">
    <property type="entry name" value="Chorismate_synth"/>
    <property type="match status" value="1"/>
</dbReference>
<comment type="subunit">
    <text evidence="11">Homotetramer.</text>
</comment>
<comment type="catalytic activity">
    <reaction evidence="11 12">
        <text>5-O-(1-carboxyvinyl)-3-phosphoshikimate = chorismate + phosphate</text>
        <dbReference type="Rhea" id="RHEA:21020"/>
        <dbReference type="ChEBI" id="CHEBI:29748"/>
        <dbReference type="ChEBI" id="CHEBI:43474"/>
        <dbReference type="ChEBI" id="CHEBI:57701"/>
        <dbReference type="EC" id="4.2.3.5"/>
    </reaction>
</comment>
<dbReference type="PROSITE" id="PS00788">
    <property type="entry name" value="CHORISMATE_SYNTHASE_2"/>
    <property type="match status" value="1"/>
</dbReference>
<gene>
    <name evidence="11 13" type="primary">aroC</name>
    <name evidence="13" type="ORF">LIZ65_00665</name>
</gene>
<keyword evidence="8 11" id="KW-0521">NADP</keyword>
<comment type="cofactor">
    <cofactor evidence="11 12">
        <name>FMNH2</name>
        <dbReference type="ChEBI" id="CHEBI:57618"/>
    </cofactor>
    <text evidence="11 12">Reduced FMN (FMNH(2)).</text>
</comment>
<dbReference type="PROSITE" id="PS00789">
    <property type="entry name" value="CHORISMATE_SYNTHASE_3"/>
    <property type="match status" value="1"/>
</dbReference>
<keyword evidence="4 11" id="KW-0028">Amino-acid biosynthesis</keyword>
<accession>A0ABS8DBJ8</accession>
<evidence type="ECO:0000256" key="9">
    <source>
        <dbReference type="ARBA" id="ARBA00023141"/>
    </source>
</evidence>
<sequence>MAGSIYGRLFQISTWGESHGKGIGVVIDGCPAGLPLTEEDIQIYLDRRKPGQSRYTTSRQEGDTAEILSGVFEGRTTGCPISILIRNQDQRSHDYSNIMDSYRPGHADYTFDMKYGFRDYRGGGRSSGRETIGRVAAGAVAAKMLSELGIHIQAYTKAIGPIIVPETDYDFEELYKNPLYMPNADLALEAEAYLKECISAQDSSGGVIECTINGIPAGIGDPVFDKLDASLAKSILSIGAVKGFEIGDGFQAGAARGSGNNDCFRSENGCIQKASNHSGGTLGGMSDGTPIVFRAAVKPTPSISQPQNSVDKNGRDISLVIKGRHDPVIVPRAVVVVESMAALTVADLLMSNMTARMDSLVRFYK</sequence>
<evidence type="ECO:0000313" key="13">
    <source>
        <dbReference type="EMBL" id="MCB7385786.1"/>
    </source>
</evidence>
<comment type="function">
    <text evidence="11">Catalyzes the anti-1,4-elimination of the C-3 phosphate and the C-6 proR hydrogen from 5-enolpyruvylshikimate-3-phosphate (EPSP) to yield chorismate, which is the branch point compound that serves as the starting substrate for the three terminal pathways of aromatic amino acid biosynthesis. This reaction introduces a second double bond into the aromatic ring system.</text>
</comment>
<comment type="similarity">
    <text evidence="2 11 12">Belongs to the chorismate synthase family.</text>
</comment>
<evidence type="ECO:0000256" key="2">
    <source>
        <dbReference type="ARBA" id="ARBA00008014"/>
    </source>
</evidence>
<feature type="binding site" evidence="11">
    <location>
        <begin position="125"/>
        <end position="127"/>
    </location>
    <ligand>
        <name>FMN</name>
        <dbReference type="ChEBI" id="CHEBI:58210"/>
    </ligand>
</feature>
<proteinExistence type="inferred from homology"/>
<evidence type="ECO:0000256" key="7">
    <source>
        <dbReference type="ARBA" id="ARBA00022827"/>
    </source>
</evidence>
<feature type="binding site" evidence="11">
    <location>
        <position position="283"/>
    </location>
    <ligand>
        <name>FMN</name>
        <dbReference type="ChEBI" id="CHEBI:58210"/>
    </ligand>
</feature>
<evidence type="ECO:0000256" key="11">
    <source>
        <dbReference type="HAMAP-Rule" id="MF_00300"/>
    </source>
</evidence>
<feature type="binding site" evidence="11">
    <location>
        <begin position="298"/>
        <end position="302"/>
    </location>
    <ligand>
        <name>FMN</name>
        <dbReference type="ChEBI" id="CHEBI:58210"/>
    </ligand>
</feature>
<comment type="caution">
    <text evidence="13">The sequence shown here is derived from an EMBL/GenBank/DDBJ whole genome shotgun (WGS) entry which is preliminary data.</text>
</comment>
<keyword evidence="7 11" id="KW-0274">FAD</keyword>
<dbReference type="NCBIfam" id="NF003793">
    <property type="entry name" value="PRK05382.1"/>
    <property type="match status" value="1"/>
</dbReference>
<evidence type="ECO:0000256" key="12">
    <source>
        <dbReference type="RuleBase" id="RU000605"/>
    </source>
</evidence>
<feature type="binding site" evidence="11">
    <location>
        <position position="48"/>
    </location>
    <ligand>
        <name>NADP(+)</name>
        <dbReference type="ChEBI" id="CHEBI:58349"/>
    </ligand>
</feature>
<protein>
    <recommendedName>
        <fullName evidence="3 11">Chorismate synthase</fullName>
        <shortName evidence="11">CS</shortName>
        <ecNumber evidence="3 11">4.2.3.5</ecNumber>
    </recommendedName>
    <alternativeName>
        <fullName evidence="11">5-enolpyruvylshikimate-3-phosphate phospholyase</fullName>
    </alternativeName>
</protein>
<organism evidence="13 14">
    <name type="scientific">Bariatricus massiliensis</name>
    <dbReference type="NCBI Taxonomy" id="1745713"/>
    <lineage>
        <taxon>Bacteria</taxon>
        <taxon>Bacillati</taxon>
        <taxon>Bacillota</taxon>
        <taxon>Clostridia</taxon>
        <taxon>Lachnospirales</taxon>
        <taxon>Lachnospiraceae</taxon>
        <taxon>Bariatricus</taxon>
    </lineage>
</organism>
<evidence type="ECO:0000256" key="1">
    <source>
        <dbReference type="ARBA" id="ARBA00005044"/>
    </source>
</evidence>
<evidence type="ECO:0000256" key="4">
    <source>
        <dbReference type="ARBA" id="ARBA00022605"/>
    </source>
</evidence>
<evidence type="ECO:0000313" key="14">
    <source>
        <dbReference type="Proteomes" id="UP001299546"/>
    </source>
</evidence>
<feature type="binding site" evidence="11">
    <location>
        <position position="54"/>
    </location>
    <ligand>
        <name>NADP(+)</name>
        <dbReference type="ChEBI" id="CHEBI:58349"/>
    </ligand>
</feature>
<dbReference type="Pfam" id="PF01264">
    <property type="entry name" value="Chorismate_synt"/>
    <property type="match status" value="1"/>
</dbReference>
<keyword evidence="5 11" id="KW-0285">Flavoprotein</keyword>
<evidence type="ECO:0000256" key="10">
    <source>
        <dbReference type="ARBA" id="ARBA00023239"/>
    </source>
</evidence>
<dbReference type="CDD" id="cd07304">
    <property type="entry name" value="Chorismate_synthase"/>
    <property type="match status" value="1"/>
</dbReference>
<dbReference type="GO" id="GO:0004107">
    <property type="term" value="F:chorismate synthase activity"/>
    <property type="evidence" value="ECO:0007669"/>
    <property type="project" value="UniProtKB-EC"/>
</dbReference>
<dbReference type="InterPro" id="IPR035904">
    <property type="entry name" value="Chorismate_synth_AroC_sf"/>
</dbReference>
<comment type="pathway">
    <text evidence="1 11 12">Metabolic intermediate biosynthesis; chorismate biosynthesis; chorismate from D-erythrose 4-phosphate and phosphoenolpyruvate: step 7/7.</text>
</comment>
<dbReference type="RefSeq" id="WP_066731697.1">
    <property type="nucleotide sequence ID" value="NZ_JAJCIQ010000001.1"/>
</dbReference>
<dbReference type="InterPro" id="IPR020541">
    <property type="entry name" value="Chorismate_synthase_CS"/>
</dbReference>
<dbReference type="EMBL" id="JAJCIS010000001">
    <property type="protein sequence ID" value="MCB7385786.1"/>
    <property type="molecule type" value="Genomic_DNA"/>
</dbReference>
<dbReference type="EC" id="4.2.3.5" evidence="3 11"/>
<dbReference type="Gene3D" id="3.60.150.10">
    <property type="entry name" value="Chorismate synthase AroC"/>
    <property type="match status" value="1"/>
</dbReference>
<evidence type="ECO:0000256" key="8">
    <source>
        <dbReference type="ARBA" id="ARBA00022857"/>
    </source>
</evidence>
<dbReference type="PROSITE" id="PS00787">
    <property type="entry name" value="CHORISMATE_SYNTHASE_1"/>
    <property type="match status" value="1"/>
</dbReference>
<dbReference type="Proteomes" id="UP001299546">
    <property type="component" value="Unassembled WGS sequence"/>
</dbReference>
<name>A0ABS8DBJ8_9FIRM</name>
<reference evidence="13 14" key="1">
    <citation type="submission" date="2021-10" db="EMBL/GenBank/DDBJ databases">
        <title>Collection of gut derived symbiotic bacterial strains cultured from healthy donors.</title>
        <authorList>
            <person name="Lin H."/>
            <person name="Littmann E."/>
            <person name="Kohout C."/>
            <person name="Pamer E.G."/>
        </authorList>
    </citation>
    <scope>NUCLEOTIDE SEQUENCE [LARGE SCALE GENOMIC DNA]</scope>
    <source>
        <strain evidence="13 14">DFI.1.165</strain>
    </source>
</reference>
<evidence type="ECO:0000256" key="3">
    <source>
        <dbReference type="ARBA" id="ARBA00013036"/>
    </source>
</evidence>
<keyword evidence="14" id="KW-1185">Reference proteome</keyword>
<dbReference type="PIRSF" id="PIRSF001456">
    <property type="entry name" value="Chorismate_synth"/>
    <property type="match status" value="1"/>
</dbReference>
<evidence type="ECO:0000256" key="6">
    <source>
        <dbReference type="ARBA" id="ARBA00022643"/>
    </source>
</evidence>
<keyword evidence="6 11" id="KW-0288">FMN</keyword>